<comment type="caution">
    <text evidence="13">The sequence shown here is derived from an EMBL/GenBank/DDBJ whole genome shotgun (WGS) entry which is preliminary data.</text>
</comment>
<comment type="subcellular location">
    <subcellularLocation>
        <location evidence="1">Nucleus speckle</location>
    </subcellularLocation>
</comment>
<dbReference type="GO" id="GO:0005737">
    <property type="term" value="C:cytoplasm"/>
    <property type="evidence" value="ECO:0007669"/>
    <property type="project" value="TreeGrafter"/>
</dbReference>
<dbReference type="EMBL" id="BMAO01037517">
    <property type="protein sequence ID" value="GFR18246.1"/>
    <property type="molecule type" value="Genomic_DNA"/>
</dbReference>
<reference evidence="13" key="1">
    <citation type="submission" date="2020-07" db="EMBL/GenBank/DDBJ databases">
        <title>Multicomponent nature underlies the extraordinary mechanical properties of spider dragline silk.</title>
        <authorList>
            <person name="Kono N."/>
            <person name="Nakamura H."/>
            <person name="Mori M."/>
            <person name="Yoshida Y."/>
            <person name="Ohtoshi R."/>
            <person name="Malay A.D."/>
            <person name="Moran D.A.P."/>
            <person name="Tomita M."/>
            <person name="Numata K."/>
            <person name="Arakawa K."/>
        </authorList>
    </citation>
    <scope>NUCLEOTIDE SEQUENCE</scope>
</reference>
<feature type="compositionally biased region" description="Basic residues" evidence="11">
    <location>
        <begin position="223"/>
        <end position="232"/>
    </location>
</feature>
<dbReference type="CDD" id="cd12600">
    <property type="entry name" value="RRM2_SRSF4_like"/>
    <property type="match status" value="1"/>
</dbReference>
<evidence type="ECO:0000259" key="12">
    <source>
        <dbReference type="PROSITE" id="PS50102"/>
    </source>
</evidence>
<protein>
    <recommendedName>
        <fullName evidence="12">RRM domain-containing protein</fullName>
    </recommendedName>
</protein>
<dbReference type="InterPro" id="IPR035979">
    <property type="entry name" value="RBD_domain_sf"/>
</dbReference>
<evidence type="ECO:0000256" key="1">
    <source>
        <dbReference type="ARBA" id="ARBA00004324"/>
    </source>
</evidence>
<feature type="compositionally biased region" description="Low complexity" evidence="11">
    <location>
        <begin position="210"/>
        <end position="222"/>
    </location>
</feature>
<dbReference type="GO" id="GO:0016607">
    <property type="term" value="C:nuclear speck"/>
    <property type="evidence" value="ECO:0007669"/>
    <property type="project" value="UniProtKB-SubCell"/>
</dbReference>
<evidence type="ECO:0000256" key="5">
    <source>
        <dbReference type="ARBA" id="ARBA00022664"/>
    </source>
</evidence>
<dbReference type="PANTHER" id="PTHR23003:SF51">
    <property type="entry name" value="SERINE-ARGININE PROTEIN 55"/>
    <property type="match status" value="1"/>
</dbReference>
<evidence type="ECO:0000313" key="14">
    <source>
        <dbReference type="Proteomes" id="UP000887116"/>
    </source>
</evidence>
<keyword evidence="5" id="KW-0507">mRNA processing</keyword>
<dbReference type="InterPro" id="IPR000504">
    <property type="entry name" value="RRM_dom"/>
</dbReference>
<keyword evidence="6" id="KW-0677">Repeat</keyword>
<dbReference type="Pfam" id="PF00076">
    <property type="entry name" value="RRM_1"/>
    <property type="match status" value="2"/>
</dbReference>
<comment type="similarity">
    <text evidence="2">Belongs to the splicing factor SR family.</text>
</comment>
<keyword evidence="14" id="KW-1185">Reference proteome</keyword>
<feature type="region of interest" description="Disordered" evidence="11">
    <location>
        <begin position="176"/>
        <end position="285"/>
    </location>
</feature>
<evidence type="ECO:0000256" key="7">
    <source>
        <dbReference type="ARBA" id="ARBA00022884"/>
    </source>
</evidence>
<evidence type="ECO:0000256" key="3">
    <source>
        <dbReference type="ARBA" id="ARBA00022491"/>
    </source>
</evidence>
<keyword evidence="9" id="KW-0539">Nucleus</keyword>
<dbReference type="PANTHER" id="PTHR23003">
    <property type="entry name" value="RNA RECOGNITION MOTIF RRM DOMAIN CONTAINING PROTEIN"/>
    <property type="match status" value="1"/>
</dbReference>
<feature type="compositionally biased region" description="Basic and acidic residues" evidence="11">
    <location>
        <begin position="260"/>
        <end position="285"/>
    </location>
</feature>
<dbReference type="FunFam" id="3.30.70.330:FF:000028">
    <property type="entry name" value="Putative serine/arginine-rich splicing factor 4"/>
    <property type="match status" value="1"/>
</dbReference>
<evidence type="ECO:0000256" key="11">
    <source>
        <dbReference type="SAM" id="MobiDB-lite"/>
    </source>
</evidence>
<evidence type="ECO:0000256" key="6">
    <source>
        <dbReference type="ARBA" id="ARBA00022737"/>
    </source>
</evidence>
<dbReference type="SMART" id="SM00360">
    <property type="entry name" value="RRM"/>
    <property type="match status" value="2"/>
</dbReference>
<evidence type="ECO:0000313" key="13">
    <source>
        <dbReference type="EMBL" id="GFR18246.1"/>
    </source>
</evidence>
<evidence type="ECO:0000256" key="4">
    <source>
        <dbReference type="ARBA" id="ARBA00022553"/>
    </source>
</evidence>
<name>A0A8X6JT85_TRICU</name>
<evidence type="ECO:0000256" key="10">
    <source>
        <dbReference type="PROSITE-ProRule" id="PRU00176"/>
    </source>
</evidence>
<dbReference type="AlphaFoldDB" id="A0A8X6JT85"/>
<sequence length="285" mass="33295">MSTRVYIGGLSCDVRERDIVKFLEGYGRIRNIFLKKGFCFVEFEDFRDADDAVHDLKGKELLGERVMIDYARGNDMYRNRNRGYRAPMQNWRRQGGGRDKPPTRTEYRLIVENLSSRVSWQDLKDYMRQAGEVTYADAHKQRQNEGVVEFASFSDMKNAIDNLDDTDLSGCRIKLIEDKSRRRRSRSRSRSKSHSRSHSRSKSRSKSRSISKSPSKARSNRSQSRKQSRSRSRSTSEDRRDRKSRSRSKSHKSRSRSRSKSSEKRMDSPIPKEEEVSNSADDKND</sequence>
<dbReference type="GO" id="GO:0008380">
    <property type="term" value="P:RNA splicing"/>
    <property type="evidence" value="ECO:0007669"/>
    <property type="project" value="UniProtKB-KW"/>
</dbReference>
<dbReference type="Gene3D" id="3.30.70.330">
    <property type="match status" value="2"/>
</dbReference>
<dbReference type="GO" id="GO:0006397">
    <property type="term" value="P:mRNA processing"/>
    <property type="evidence" value="ECO:0007669"/>
    <property type="project" value="UniProtKB-KW"/>
</dbReference>
<organism evidence="13 14">
    <name type="scientific">Trichonephila clavata</name>
    <name type="common">Joro spider</name>
    <name type="synonym">Nephila clavata</name>
    <dbReference type="NCBI Taxonomy" id="2740835"/>
    <lineage>
        <taxon>Eukaryota</taxon>
        <taxon>Metazoa</taxon>
        <taxon>Ecdysozoa</taxon>
        <taxon>Arthropoda</taxon>
        <taxon>Chelicerata</taxon>
        <taxon>Arachnida</taxon>
        <taxon>Araneae</taxon>
        <taxon>Araneomorphae</taxon>
        <taxon>Entelegynae</taxon>
        <taxon>Araneoidea</taxon>
        <taxon>Nephilidae</taxon>
        <taxon>Trichonephila</taxon>
    </lineage>
</organism>
<dbReference type="InterPro" id="IPR012677">
    <property type="entry name" value="Nucleotide-bd_a/b_plait_sf"/>
</dbReference>
<keyword evidence="4" id="KW-0597">Phosphoprotein</keyword>
<dbReference type="OrthoDB" id="1099063at2759"/>
<evidence type="ECO:0000256" key="9">
    <source>
        <dbReference type="ARBA" id="ARBA00023242"/>
    </source>
</evidence>
<feature type="domain" description="RRM" evidence="12">
    <location>
        <begin position="3"/>
        <end position="73"/>
    </location>
</feature>
<dbReference type="GO" id="GO:0003729">
    <property type="term" value="F:mRNA binding"/>
    <property type="evidence" value="ECO:0007669"/>
    <property type="project" value="TreeGrafter"/>
</dbReference>
<keyword evidence="7 10" id="KW-0694">RNA-binding</keyword>
<dbReference type="InterPro" id="IPR047190">
    <property type="entry name" value="RRM2_SRSF4/6"/>
</dbReference>
<keyword evidence="3" id="KW-0678">Repressor</keyword>
<dbReference type="InterPro" id="IPR050374">
    <property type="entry name" value="RRT5_SRSF_SR"/>
</dbReference>
<feature type="compositionally biased region" description="Basic residues" evidence="11">
    <location>
        <begin position="242"/>
        <end position="259"/>
    </location>
</feature>
<accession>A0A8X6JT85</accession>
<feature type="domain" description="RRM" evidence="12">
    <location>
        <begin position="107"/>
        <end position="180"/>
    </location>
</feature>
<keyword evidence="8" id="KW-0508">mRNA splicing</keyword>
<dbReference type="Proteomes" id="UP000887116">
    <property type="component" value="Unassembled WGS sequence"/>
</dbReference>
<evidence type="ECO:0000256" key="8">
    <source>
        <dbReference type="ARBA" id="ARBA00023187"/>
    </source>
</evidence>
<dbReference type="PROSITE" id="PS50102">
    <property type="entry name" value="RRM"/>
    <property type="match status" value="2"/>
</dbReference>
<gene>
    <name evidence="13" type="primary">SRSF6</name>
    <name evidence="13" type="ORF">TNCT_464531</name>
</gene>
<proteinExistence type="inferred from homology"/>
<evidence type="ECO:0000256" key="2">
    <source>
        <dbReference type="ARBA" id="ARBA00010269"/>
    </source>
</evidence>
<feature type="compositionally biased region" description="Basic residues" evidence="11">
    <location>
        <begin position="181"/>
        <end position="209"/>
    </location>
</feature>
<dbReference type="SUPFAM" id="SSF54928">
    <property type="entry name" value="RNA-binding domain, RBD"/>
    <property type="match status" value="1"/>
</dbReference>